<feature type="transmembrane region" description="Helical" evidence="2">
    <location>
        <begin position="193"/>
        <end position="219"/>
    </location>
</feature>
<reference evidence="3 4" key="1">
    <citation type="submission" date="2022-03" db="EMBL/GenBank/DDBJ databases">
        <title>Genome data of Colletotrichum spp.</title>
        <authorList>
            <person name="Utami Y.D."/>
            <person name="Hiruma K."/>
        </authorList>
    </citation>
    <scope>NUCLEOTIDE SEQUENCE [LARGE SCALE GENOMIC DNA]</scope>
    <source>
        <strain evidence="3 4">MAFF 239500</strain>
    </source>
</reference>
<dbReference type="AlphaFoldDB" id="A0AA37LJ60"/>
<evidence type="ECO:0000256" key="2">
    <source>
        <dbReference type="SAM" id="Phobius"/>
    </source>
</evidence>
<evidence type="ECO:0000313" key="3">
    <source>
        <dbReference type="EMBL" id="GKT44997.1"/>
    </source>
</evidence>
<gene>
    <name evidence="3" type="ORF">ColSpa_05178</name>
</gene>
<dbReference type="RefSeq" id="XP_049127347.1">
    <property type="nucleotide sequence ID" value="XM_049271390.1"/>
</dbReference>
<keyword evidence="2" id="KW-0812">Transmembrane</keyword>
<organism evidence="3 4">
    <name type="scientific">Colletotrichum spaethianum</name>
    <dbReference type="NCBI Taxonomy" id="700344"/>
    <lineage>
        <taxon>Eukaryota</taxon>
        <taxon>Fungi</taxon>
        <taxon>Dikarya</taxon>
        <taxon>Ascomycota</taxon>
        <taxon>Pezizomycotina</taxon>
        <taxon>Sordariomycetes</taxon>
        <taxon>Hypocreomycetidae</taxon>
        <taxon>Glomerellales</taxon>
        <taxon>Glomerellaceae</taxon>
        <taxon>Colletotrichum</taxon>
        <taxon>Colletotrichum spaethianum species complex</taxon>
    </lineage>
</organism>
<feature type="compositionally biased region" description="Polar residues" evidence="1">
    <location>
        <begin position="322"/>
        <end position="336"/>
    </location>
</feature>
<protein>
    <submittedName>
        <fullName evidence="3">Uncharacterized protein</fullName>
    </submittedName>
</protein>
<proteinExistence type="predicted"/>
<feature type="region of interest" description="Disordered" evidence="1">
    <location>
        <begin position="143"/>
        <end position="170"/>
    </location>
</feature>
<evidence type="ECO:0000313" key="4">
    <source>
        <dbReference type="Proteomes" id="UP001055115"/>
    </source>
</evidence>
<keyword evidence="2" id="KW-1133">Transmembrane helix</keyword>
<accession>A0AA37LJ60</accession>
<sequence>MALKRQDGGPTYGYYVYNSEAFDCYPKQACVRKGSNFGCTAGSQPFTACLDGFNSSCSQSSQGVGTLCWFVSTHSPYSVLTDSPYNVFVRMLTCHNDSNFNTDFPLCVTAIKPLTSNSVATITGFLCGNNRAKGNKLVLETTGQSTTAGTTTSPSGSASNSSITTAPASTVETIATETTTTDPSPASSPATSVGAVVGGIVGGLAVVGLTVLSIVWIWLRNRRAKSGASPSVMNQPYAYSPMAPIGTPPEPRSPPLQSAYHLNSYKGYYRQSAVGSPGPESHYRSAPTVTIYTPTASEAPNQLVAVSHSSAPDDSRRLSDVQAISSAGTSDNATELSSERYD</sequence>
<name>A0AA37LJ60_9PEZI</name>
<dbReference type="EMBL" id="BQXU01000011">
    <property type="protein sequence ID" value="GKT44997.1"/>
    <property type="molecule type" value="Genomic_DNA"/>
</dbReference>
<keyword evidence="2" id="KW-0472">Membrane</keyword>
<dbReference type="Proteomes" id="UP001055115">
    <property type="component" value="Unassembled WGS sequence"/>
</dbReference>
<feature type="region of interest" description="Disordered" evidence="1">
    <location>
        <begin position="302"/>
        <end position="342"/>
    </location>
</feature>
<evidence type="ECO:0000256" key="1">
    <source>
        <dbReference type="SAM" id="MobiDB-lite"/>
    </source>
</evidence>
<comment type="caution">
    <text evidence="3">The sequence shown here is derived from an EMBL/GenBank/DDBJ whole genome shotgun (WGS) entry which is preliminary data.</text>
</comment>
<dbReference type="GeneID" id="73325980"/>
<keyword evidence="4" id="KW-1185">Reference proteome</keyword>